<evidence type="ECO:0000313" key="4">
    <source>
        <dbReference type="Proteomes" id="UP000236731"/>
    </source>
</evidence>
<dbReference type="GO" id="GO:0004497">
    <property type="term" value="F:monooxygenase activity"/>
    <property type="evidence" value="ECO:0007669"/>
    <property type="project" value="UniProtKB-KW"/>
</dbReference>
<dbReference type="AlphaFoldDB" id="A0A1H6BJN0"/>
<feature type="signal peptide" evidence="1">
    <location>
        <begin position="1"/>
        <end position="23"/>
    </location>
</feature>
<dbReference type="InterPro" id="IPR007138">
    <property type="entry name" value="ABM_dom"/>
</dbReference>
<dbReference type="EMBL" id="FNUT01000010">
    <property type="protein sequence ID" value="SEG60577.1"/>
    <property type="molecule type" value="Genomic_DNA"/>
</dbReference>
<evidence type="ECO:0000256" key="1">
    <source>
        <dbReference type="SAM" id="SignalP"/>
    </source>
</evidence>
<evidence type="ECO:0000313" key="3">
    <source>
        <dbReference type="EMBL" id="SEG60577.1"/>
    </source>
</evidence>
<sequence>MKQMLKRIFLLTLLLIGVSQVQAQINQQNDKLYVRLAEIEIRPECIEAYRKILVYEAKESVAKEKGVLSIFPMTIAGEPHKIRILEIYASKQAYSSHLETEHFKFYKNETAKMVKDLKLIDLETLDPEFISMIFKKAVD</sequence>
<dbReference type="Gene3D" id="3.30.70.100">
    <property type="match status" value="1"/>
</dbReference>
<protein>
    <submittedName>
        <fullName evidence="3">Quinol monooxygenase YgiN</fullName>
    </submittedName>
</protein>
<proteinExistence type="predicted"/>
<dbReference type="SUPFAM" id="SSF54909">
    <property type="entry name" value="Dimeric alpha+beta barrel"/>
    <property type="match status" value="1"/>
</dbReference>
<evidence type="ECO:0000259" key="2">
    <source>
        <dbReference type="PROSITE" id="PS51725"/>
    </source>
</evidence>
<keyword evidence="3" id="KW-0503">Monooxygenase</keyword>
<name>A0A1H6BJN0_9SPHI</name>
<dbReference type="InterPro" id="IPR011008">
    <property type="entry name" value="Dimeric_a/b-barrel"/>
</dbReference>
<keyword evidence="1" id="KW-0732">Signal</keyword>
<feature type="domain" description="ABM" evidence="2">
    <location>
        <begin position="33"/>
        <end position="129"/>
    </location>
</feature>
<keyword evidence="4" id="KW-1185">Reference proteome</keyword>
<keyword evidence="3" id="KW-0560">Oxidoreductase</keyword>
<dbReference type="PROSITE" id="PS51725">
    <property type="entry name" value="ABM"/>
    <property type="match status" value="1"/>
</dbReference>
<organism evidence="3 4">
    <name type="scientific">Sphingobacterium lactis</name>
    <dbReference type="NCBI Taxonomy" id="797291"/>
    <lineage>
        <taxon>Bacteria</taxon>
        <taxon>Pseudomonadati</taxon>
        <taxon>Bacteroidota</taxon>
        <taxon>Sphingobacteriia</taxon>
        <taxon>Sphingobacteriales</taxon>
        <taxon>Sphingobacteriaceae</taxon>
        <taxon>Sphingobacterium</taxon>
    </lineage>
</organism>
<feature type="chain" id="PRO_5009293787" evidence="1">
    <location>
        <begin position="24"/>
        <end position="139"/>
    </location>
</feature>
<reference evidence="4" key="1">
    <citation type="submission" date="2016-10" db="EMBL/GenBank/DDBJ databases">
        <authorList>
            <person name="Varghese N."/>
            <person name="Submissions S."/>
        </authorList>
    </citation>
    <scope>NUCLEOTIDE SEQUENCE [LARGE SCALE GENOMIC DNA]</scope>
    <source>
        <strain evidence="4">DSM 22361</strain>
    </source>
</reference>
<accession>A0A1H6BJN0</accession>
<dbReference type="Proteomes" id="UP000236731">
    <property type="component" value="Unassembled WGS sequence"/>
</dbReference>
<gene>
    <name evidence="3" type="ORF">SAMN05421877_110131</name>
</gene>
<dbReference type="Pfam" id="PF03992">
    <property type="entry name" value="ABM"/>
    <property type="match status" value="1"/>
</dbReference>